<keyword evidence="8" id="KW-0614">Plasmid</keyword>
<comment type="subcellular location">
    <subcellularLocation>
        <location evidence="1">Membrane</location>
        <topology evidence="1">Single-pass membrane protein</topology>
    </subcellularLocation>
</comment>
<dbReference type="STRING" id="45056.Lade_0280"/>
<feature type="domain" description="Translocation and assembly module TamB C-terminal" evidence="6">
    <location>
        <begin position="555"/>
        <end position="917"/>
    </location>
</feature>
<evidence type="ECO:0000313" key="10">
    <source>
        <dbReference type="Proteomes" id="UP000281170"/>
    </source>
</evidence>
<dbReference type="GO" id="GO:0097347">
    <property type="term" value="C:TAM protein secretion complex"/>
    <property type="evidence" value="ECO:0007669"/>
    <property type="project" value="TreeGrafter"/>
</dbReference>
<dbReference type="Proteomes" id="UP000054859">
    <property type="component" value="Unassembled WGS sequence"/>
</dbReference>
<dbReference type="GO" id="GO:0005886">
    <property type="term" value="C:plasma membrane"/>
    <property type="evidence" value="ECO:0007669"/>
    <property type="project" value="InterPro"/>
</dbReference>
<dbReference type="RefSeq" id="WP_058461367.1">
    <property type="nucleotide sequence ID" value="NZ_CAAAHS010000008.1"/>
</dbReference>
<feature type="transmembrane region" description="Helical" evidence="5">
    <location>
        <begin position="7"/>
        <end position="27"/>
    </location>
</feature>
<geneLocation type="plasmid" evidence="8 10">
    <name>11</name>
</geneLocation>
<proteinExistence type="predicted"/>
<dbReference type="InterPro" id="IPR007452">
    <property type="entry name" value="TamB_C"/>
</dbReference>
<dbReference type="OrthoDB" id="5555605at2"/>
<protein>
    <submittedName>
        <fullName evidence="7">Periplasmic protein</fullName>
    </submittedName>
</protein>
<gene>
    <name evidence="7" type="ORF">Lade_0280</name>
    <name evidence="8" type="ORF">NCTC12735_00805</name>
</gene>
<evidence type="ECO:0000313" key="7">
    <source>
        <dbReference type="EMBL" id="KTC65622.1"/>
    </source>
</evidence>
<dbReference type="GO" id="GO:0009306">
    <property type="term" value="P:protein secretion"/>
    <property type="evidence" value="ECO:0007669"/>
    <property type="project" value="InterPro"/>
</dbReference>
<evidence type="ECO:0000313" key="9">
    <source>
        <dbReference type="Proteomes" id="UP000054859"/>
    </source>
</evidence>
<evidence type="ECO:0000256" key="2">
    <source>
        <dbReference type="ARBA" id="ARBA00022692"/>
    </source>
</evidence>
<organism evidence="7 9">
    <name type="scientific">Legionella adelaidensis</name>
    <dbReference type="NCBI Taxonomy" id="45056"/>
    <lineage>
        <taxon>Bacteria</taxon>
        <taxon>Pseudomonadati</taxon>
        <taxon>Pseudomonadota</taxon>
        <taxon>Gammaproteobacteria</taxon>
        <taxon>Legionellales</taxon>
        <taxon>Legionellaceae</taxon>
        <taxon>Legionella</taxon>
    </lineage>
</organism>
<evidence type="ECO:0000256" key="5">
    <source>
        <dbReference type="SAM" id="Phobius"/>
    </source>
</evidence>
<dbReference type="Pfam" id="PF04357">
    <property type="entry name" value="TamB"/>
    <property type="match status" value="1"/>
</dbReference>
<keyword evidence="3 5" id="KW-1133">Transmembrane helix</keyword>
<keyword evidence="4 5" id="KW-0472">Membrane</keyword>
<dbReference type="PANTHER" id="PTHR36985:SF1">
    <property type="entry name" value="TRANSLOCATION AND ASSEMBLY MODULE SUBUNIT TAMB"/>
    <property type="match status" value="1"/>
</dbReference>
<dbReference type="KEGG" id="ladl:NCTC12735_00805"/>
<evidence type="ECO:0000313" key="8">
    <source>
        <dbReference type="EMBL" id="VEH85181.1"/>
    </source>
</evidence>
<keyword evidence="9" id="KW-1185">Reference proteome</keyword>
<name>A0A0W0R3G6_9GAMM</name>
<evidence type="ECO:0000256" key="3">
    <source>
        <dbReference type="ARBA" id="ARBA00022989"/>
    </source>
</evidence>
<evidence type="ECO:0000256" key="1">
    <source>
        <dbReference type="ARBA" id="ARBA00004167"/>
    </source>
</evidence>
<dbReference type="EMBL" id="LR134420">
    <property type="protein sequence ID" value="VEH85181.1"/>
    <property type="molecule type" value="Genomic_DNA"/>
</dbReference>
<reference evidence="8 10" key="2">
    <citation type="submission" date="2018-12" db="EMBL/GenBank/DDBJ databases">
        <authorList>
            <consortium name="Pathogen Informatics"/>
        </authorList>
    </citation>
    <scope>NUCLEOTIDE SEQUENCE [LARGE SCALE GENOMIC DNA]</scope>
    <source>
        <strain evidence="8 10">NCTC12735</strain>
        <plasmid evidence="10">11</plasmid>
    </source>
</reference>
<evidence type="ECO:0000256" key="4">
    <source>
        <dbReference type="ARBA" id="ARBA00023136"/>
    </source>
</evidence>
<dbReference type="Proteomes" id="UP000281170">
    <property type="component" value="Plasmid 11"/>
</dbReference>
<dbReference type="PANTHER" id="PTHR36985">
    <property type="entry name" value="TRANSLOCATION AND ASSEMBLY MODULE SUBUNIT TAMB"/>
    <property type="match status" value="1"/>
</dbReference>
<keyword evidence="2 5" id="KW-0812">Transmembrane</keyword>
<dbReference type="PATRIC" id="fig|45056.6.peg.286"/>
<evidence type="ECO:0000259" key="6">
    <source>
        <dbReference type="Pfam" id="PF04357"/>
    </source>
</evidence>
<dbReference type="EMBL" id="LNKA01000001">
    <property type="protein sequence ID" value="KTC65622.1"/>
    <property type="molecule type" value="Genomic_DNA"/>
</dbReference>
<sequence length="920" mass="102006">MRRYIKSILYTFLALFVLLTSFVVFLLNTTPGFYLLLQLADLRLPGKFEINKLEGSFLERGVFQEFNYIGENFDLKLHNARIAWELSDLFHKKLTIKDLNAEEVTVIVKKGNKDSDFKIKLPLTINLKKAIIKKFSLINPKQTIVFNNLSTKAQLMKRQWYINHLNFDFLKTSVSLKGQFTPKIPYSSSGEIHVSYNKDIPVKADITFKGDKQLYSWSGKLEGSIVGSLAGHVKNLNDLYTELTWQDISLPANTITIANNCAVGTCDQKRSFGSGHLILQGTTSNFTVNAEGETFLPTKANWEINSKVTDGSSVTQTKIQLVNRQLPLTGTITTDANKLTAQLFLDTNKVELSKNFTKPTWHLDFTFPKPAQLTPALTGVKTTVTGTATINSAQHGNIALQIGPGSYQSKEEEQAPVINFYGGKITAQLSAKQLEMQGVVNLEQKKDLIFNLMLPDFNLPQLNAEKQKIKGTVNLQLSSFTFFDIKNHLVENPQANLNLNLLIKGTLSKPIFTGEASLTQGSVALPKLNLLLHPIEIKLKTTNKKWELIGFIVSENKTIHLSGTGNLFPFNGQVKIQGDNFPAMRSAEYTFNVSPNLLFTISRGNMELTGDILVPTGRLKPISFSNTVNLSDDVVFVSAKKNPMPFNLKTNINVIMGNDVAIAVKGMQGFLEGSIQLKQAPYSDFSAFGELSIRDGKYQAYGQNLNIEQGQLFFSGSAISNPTIRIRAVRTLNTASNDFAGSNQLFDFNVQNLQNLDYGAYVKVGIQISGRINSPKVSLFSIPSNLSQADILSLLLLGVPANQASKSGGQLLLTAISNMNLDSGTKGMQLLEQLKQSLGVDFNIQNTTEVNQRTKQLQEGTAFVVSKSLSKRLYLSYNIGLDQDSNLLILKYLLNKFWSIQVSTSDIGSGIDLLYTHHKE</sequence>
<reference evidence="7 9" key="1">
    <citation type="submission" date="2015-11" db="EMBL/GenBank/DDBJ databases">
        <title>Identification of large and diverse effector repertoires of 38 Legionella species.</title>
        <authorList>
            <person name="Burstein D."/>
            <person name="Amaro F."/>
            <person name="Zusman T."/>
            <person name="Lifshitz Z."/>
            <person name="Cohen O."/>
            <person name="Gilbert J.A."/>
            <person name="Pupko T."/>
            <person name="Shuman H.A."/>
            <person name="Segal G."/>
        </authorList>
    </citation>
    <scope>NUCLEOTIDE SEQUENCE [LARGE SCALE GENOMIC DNA]</scope>
    <source>
        <strain evidence="7 9">1762-AUS-E</strain>
    </source>
</reference>
<dbReference type="AlphaFoldDB" id="A0A0W0R3G6"/>
<accession>A0A0W0R3G6</accession>